<dbReference type="Proteomes" id="UP000283700">
    <property type="component" value="Unassembled WGS sequence"/>
</dbReference>
<evidence type="ECO:0000313" key="3">
    <source>
        <dbReference type="EMBL" id="RHN14528.1"/>
    </source>
</evidence>
<organism evidence="3 4">
    <name type="scientific">Anaerobutyricum hallii</name>
    <dbReference type="NCBI Taxonomy" id="39488"/>
    <lineage>
        <taxon>Bacteria</taxon>
        <taxon>Bacillati</taxon>
        <taxon>Bacillota</taxon>
        <taxon>Clostridia</taxon>
        <taxon>Lachnospirales</taxon>
        <taxon>Lachnospiraceae</taxon>
        <taxon>Anaerobutyricum</taxon>
    </lineage>
</organism>
<feature type="domain" description="HTH cro/C1-type" evidence="2">
    <location>
        <begin position="12"/>
        <end position="66"/>
    </location>
</feature>
<accession>A0A415U8W2</accession>
<keyword evidence="1" id="KW-0238">DNA-binding</keyword>
<proteinExistence type="predicted"/>
<dbReference type="PANTHER" id="PTHR46558">
    <property type="entry name" value="TRACRIPTIONAL REGULATORY PROTEIN-RELATED-RELATED"/>
    <property type="match status" value="1"/>
</dbReference>
<dbReference type="SMART" id="SM00530">
    <property type="entry name" value="HTH_XRE"/>
    <property type="match status" value="1"/>
</dbReference>
<dbReference type="EMBL" id="QRQO01000012">
    <property type="protein sequence ID" value="RHN14528.1"/>
    <property type="molecule type" value="Genomic_DNA"/>
</dbReference>
<dbReference type="CDD" id="cd00093">
    <property type="entry name" value="HTH_XRE"/>
    <property type="match status" value="1"/>
</dbReference>
<comment type="caution">
    <text evidence="3">The sequence shown here is derived from an EMBL/GenBank/DDBJ whole genome shotgun (WGS) entry which is preliminary data.</text>
</comment>
<dbReference type="Pfam" id="PF01381">
    <property type="entry name" value="HTH_3"/>
    <property type="match status" value="1"/>
</dbReference>
<dbReference type="GO" id="GO:0003677">
    <property type="term" value="F:DNA binding"/>
    <property type="evidence" value="ECO:0007669"/>
    <property type="project" value="UniProtKB-KW"/>
</dbReference>
<dbReference type="SUPFAM" id="SSF47413">
    <property type="entry name" value="lambda repressor-like DNA-binding domains"/>
    <property type="match status" value="1"/>
</dbReference>
<gene>
    <name evidence="3" type="ORF">DWZ29_05855</name>
</gene>
<dbReference type="PANTHER" id="PTHR46558:SF11">
    <property type="entry name" value="HTH-TYPE TRANSCRIPTIONAL REGULATOR XRE"/>
    <property type="match status" value="1"/>
</dbReference>
<evidence type="ECO:0000313" key="4">
    <source>
        <dbReference type="Proteomes" id="UP000283700"/>
    </source>
</evidence>
<dbReference type="RefSeq" id="WP_118485867.1">
    <property type="nucleotide sequence ID" value="NZ_QRQO01000012.1"/>
</dbReference>
<protein>
    <submittedName>
        <fullName evidence="3">Helix-turn-helix domain-containing protein</fullName>
    </submittedName>
</protein>
<evidence type="ECO:0000256" key="1">
    <source>
        <dbReference type="ARBA" id="ARBA00023125"/>
    </source>
</evidence>
<dbReference type="InterPro" id="IPR001387">
    <property type="entry name" value="Cro/C1-type_HTH"/>
</dbReference>
<sequence length="213" mass="24939">MSIENNIIGENIKKFRKKANLTQKELANKCGLAEITIRQYETGKREPRREQQEILCDKLGITLADLFSHKQVFSDKKHDIQELIKTITKIIQETKDSDESEQDKSKDLTILNNYLKQVQQLDNTLDLALEADTEFKETIEYIENENSSEIQHEFEELFLISSRMLNNEGRYKLMDYLNLLLKIPEYQKNSAFNEPLTKLKQATESIEKNSNTF</sequence>
<evidence type="ECO:0000259" key="2">
    <source>
        <dbReference type="PROSITE" id="PS50943"/>
    </source>
</evidence>
<dbReference type="AlphaFoldDB" id="A0A415U8W2"/>
<dbReference type="Gene3D" id="1.10.260.40">
    <property type="entry name" value="lambda repressor-like DNA-binding domains"/>
    <property type="match status" value="1"/>
</dbReference>
<name>A0A415U8W2_9FIRM</name>
<reference evidence="3 4" key="1">
    <citation type="submission" date="2018-08" db="EMBL/GenBank/DDBJ databases">
        <title>A genome reference for cultivated species of the human gut microbiota.</title>
        <authorList>
            <person name="Zou Y."/>
            <person name="Xue W."/>
            <person name="Luo G."/>
        </authorList>
    </citation>
    <scope>NUCLEOTIDE SEQUENCE [LARGE SCALE GENOMIC DNA]</scope>
    <source>
        <strain evidence="3 4">AF31-17AC</strain>
    </source>
</reference>
<dbReference type="InterPro" id="IPR010982">
    <property type="entry name" value="Lambda_DNA-bd_dom_sf"/>
</dbReference>
<dbReference type="PROSITE" id="PS50943">
    <property type="entry name" value="HTH_CROC1"/>
    <property type="match status" value="1"/>
</dbReference>